<organism evidence="1 2">
    <name type="scientific">Methylobacterium aquaticum</name>
    <dbReference type="NCBI Taxonomy" id="270351"/>
    <lineage>
        <taxon>Bacteria</taxon>
        <taxon>Pseudomonadati</taxon>
        <taxon>Pseudomonadota</taxon>
        <taxon>Alphaproteobacteria</taxon>
        <taxon>Hyphomicrobiales</taxon>
        <taxon>Methylobacteriaceae</taxon>
        <taxon>Methylobacterium</taxon>
    </lineage>
</organism>
<dbReference type="PATRIC" id="fig|270351.10.peg.6603"/>
<dbReference type="KEGG" id="maqu:Maq22A_1p36625"/>
<dbReference type="EMBL" id="AP014705">
    <property type="protein sequence ID" value="BAQ49524.1"/>
    <property type="molecule type" value="Genomic_DNA"/>
</dbReference>
<reference evidence="1 2" key="1">
    <citation type="journal article" date="2015" name="Genome Announc.">
        <title>Complete Genome Sequence of Methylobacterium aquaticum Strain 22A, Isolated from Racomitrium japonicum Moss.</title>
        <authorList>
            <person name="Tani A."/>
            <person name="Ogura Y."/>
            <person name="Hayashi T."/>
            <person name="Kimbara K."/>
        </authorList>
    </citation>
    <scope>NUCLEOTIDE SEQUENCE [LARGE SCALE GENOMIC DNA]</scope>
    <source>
        <strain evidence="1 2">MA-22A</strain>
        <plasmid evidence="2">Plasmid pMaq22A_1p DNA</plasmid>
    </source>
</reference>
<keyword evidence="1" id="KW-0614">Plasmid</keyword>
<gene>
    <name evidence="1" type="ORF">Maq22A_1p36625</name>
</gene>
<dbReference type="RefSeq" id="WP_060850566.1">
    <property type="nucleotide sequence ID" value="NZ_AP014705.1"/>
</dbReference>
<evidence type="ECO:0000313" key="2">
    <source>
        <dbReference type="Proteomes" id="UP000061432"/>
    </source>
</evidence>
<dbReference type="Proteomes" id="UP000061432">
    <property type="component" value="Plasmid pMaq22A_1p"/>
</dbReference>
<protein>
    <submittedName>
        <fullName evidence="1">Uncharacterized protein</fullName>
    </submittedName>
</protein>
<dbReference type="OrthoDB" id="7998366at2"/>
<reference evidence="2" key="2">
    <citation type="submission" date="2015-01" db="EMBL/GenBank/DDBJ databases">
        <title>Complete genome sequence of Methylobacterium aquaticum strain 22A.</title>
        <authorList>
            <person name="Tani A."/>
            <person name="Ogura Y."/>
            <person name="Hayashi T."/>
        </authorList>
    </citation>
    <scope>NUCLEOTIDE SEQUENCE [LARGE SCALE GENOMIC DNA]</scope>
    <source>
        <strain evidence="2">MA-22A</strain>
        <plasmid evidence="2">Plasmid pMaq22A_1p DNA</plasmid>
    </source>
</reference>
<name>A0A0C6FVB9_9HYPH</name>
<evidence type="ECO:0000313" key="1">
    <source>
        <dbReference type="EMBL" id="BAQ49524.1"/>
    </source>
</evidence>
<proteinExistence type="predicted"/>
<sequence length="64" mass="6849">MTFTCAAAGFFVLACSAPDVQVDAARFCRTAAPITYSAKDTPETRRQVRAHNAKGVAACGWGRR</sequence>
<accession>A0A0C6FVB9</accession>
<dbReference type="AlphaFoldDB" id="A0A0C6FVB9"/>
<geneLocation type="plasmid" evidence="2">
    <name>pMaq22A_1p DNA</name>
</geneLocation>